<dbReference type="GO" id="GO:0004340">
    <property type="term" value="F:glucokinase activity"/>
    <property type="evidence" value="ECO:0007669"/>
    <property type="project" value="UniProtKB-EC"/>
</dbReference>
<dbReference type="InterPro" id="IPR043129">
    <property type="entry name" value="ATPase_NBD"/>
</dbReference>
<evidence type="ECO:0000313" key="3">
    <source>
        <dbReference type="Proteomes" id="UP001238163"/>
    </source>
</evidence>
<evidence type="ECO:0000313" key="2">
    <source>
        <dbReference type="EMBL" id="MDQ0289631.1"/>
    </source>
</evidence>
<protein>
    <submittedName>
        <fullName evidence="2">Glucokinase</fullName>
        <ecNumber evidence="2">2.7.1.2</ecNumber>
    </submittedName>
</protein>
<dbReference type="PANTHER" id="PTHR18964">
    <property type="entry name" value="ROK (REPRESSOR, ORF, KINASE) FAMILY"/>
    <property type="match status" value="1"/>
</dbReference>
<dbReference type="EC" id="2.7.1.2" evidence="2"/>
<dbReference type="RefSeq" id="WP_307261087.1">
    <property type="nucleotide sequence ID" value="NZ_JAUSVL010000001.1"/>
</dbReference>
<keyword evidence="3" id="KW-1185">Reference proteome</keyword>
<dbReference type="PANTHER" id="PTHR18964:SF149">
    <property type="entry name" value="BIFUNCTIONAL UDP-N-ACETYLGLUCOSAMINE 2-EPIMERASE_N-ACETYLMANNOSAMINE KINASE"/>
    <property type="match status" value="1"/>
</dbReference>
<keyword evidence="2" id="KW-0808">Transferase</keyword>
<proteinExistence type="inferred from homology"/>
<evidence type="ECO:0000256" key="1">
    <source>
        <dbReference type="ARBA" id="ARBA00006479"/>
    </source>
</evidence>
<comment type="similarity">
    <text evidence="1">Belongs to the ROK (NagC/XylR) family.</text>
</comment>
<dbReference type="Proteomes" id="UP001238163">
    <property type="component" value="Unassembled WGS sequence"/>
</dbReference>
<accession>A0AAE4ANH1</accession>
<dbReference type="SUPFAM" id="SSF53067">
    <property type="entry name" value="Actin-like ATPase domain"/>
    <property type="match status" value="1"/>
</dbReference>
<reference evidence="2" key="1">
    <citation type="submission" date="2023-07" db="EMBL/GenBank/DDBJ databases">
        <title>Genomic Encyclopedia of Type Strains, Phase IV (KMG-IV): sequencing the most valuable type-strain genomes for metagenomic binning, comparative biology and taxonomic classification.</title>
        <authorList>
            <person name="Goeker M."/>
        </authorList>
    </citation>
    <scope>NUCLEOTIDE SEQUENCE</scope>
    <source>
        <strain evidence="2">DSM 24202</strain>
    </source>
</reference>
<gene>
    <name evidence="2" type="ORF">J3R75_001738</name>
</gene>
<dbReference type="Gene3D" id="3.30.420.40">
    <property type="match status" value="2"/>
</dbReference>
<organism evidence="2 3">
    <name type="scientific">Oligosphaera ethanolica</name>
    <dbReference type="NCBI Taxonomy" id="760260"/>
    <lineage>
        <taxon>Bacteria</taxon>
        <taxon>Pseudomonadati</taxon>
        <taxon>Lentisphaerota</taxon>
        <taxon>Oligosphaeria</taxon>
        <taxon>Oligosphaerales</taxon>
        <taxon>Oligosphaeraceae</taxon>
        <taxon>Oligosphaera</taxon>
    </lineage>
</organism>
<name>A0AAE4ANH1_9BACT</name>
<comment type="caution">
    <text evidence="2">The sequence shown here is derived from an EMBL/GenBank/DDBJ whole genome shotgun (WGS) entry which is preliminary data.</text>
</comment>
<sequence>MADNKNVWVGFDLGGTKMCAYIFDEAFNVLASKKQKTKANEGMDAGFARVFDTIRGALADAAVGAERIAGIGVGYPGPLDYKRGVILQSPNLGWVNAPLKKALQAEFKRPAAIINDVDAGTYGEYRFGAGSKGRCVIGVFPGTGIGGGCIYNGQILMGAKSSIMEIGHMQVINDGPLCGCGRTGCVEAVASRLAIAAAAAAAAQRGAAPWLQKNVGSDIANIRSGSLAEAIKKGDKAVETIVRLAAQWLGVAVGNVVNLLGPDRVILGGGLVEAMPVLFREEVARSARERAMPSLSGTFKVLTAKLGDRATAQGAAAWAQHCQAAKGK</sequence>
<dbReference type="EMBL" id="JAUSVL010000001">
    <property type="protein sequence ID" value="MDQ0289631.1"/>
    <property type="molecule type" value="Genomic_DNA"/>
</dbReference>
<dbReference type="InterPro" id="IPR000600">
    <property type="entry name" value="ROK"/>
</dbReference>
<dbReference type="Pfam" id="PF00480">
    <property type="entry name" value="ROK"/>
    <property type="match status" value="1"/>
</dbReference>
<dbReference type="AlphaFoldDB" id="A0AAE4ANH1"/>